<dbReference type="InterPro" id="IPR039781">
    <property type="entry name" value="Rad21/Rec8-like"/>
</dbReference>
<sequence length="721" mass="79644">MFYSHEILTSRKYGVATVWLVATLGAKSNTKKVTRKAILDVDVRKACETIIQPEAPMALRLQSNLLYGVSRVYDQQCYYVLSDAQAAQTHIRTMLRVHQNNDLDPGAGKVRPEQLILMDDPAFLPETALPALDFDFSNLELEPFRASERSTQSMMSIHGRSRSFSSSHIVGILDLPSSSTHAGPQQLPLDDPFTGSSLQKPLGGTGRGLFDDENDLFQDDLIFEFDADGQIRDIDASEREARRAGSIYPKGLPGSDSAASRRVRKEHEEAAGHILPVMDAEGDFDMMNFGEDMQMLPEAEPFPMMSGGLGANDRPQPLIASEDRVYHVSSQENSSETAEAPLRHRKPKVRKTLGLDQTVELRNSDLLQWQREYSVNMTSATLLSAHRRATAHAKKNAFSFVYGAGLNRVGHGIGTSKVPLPLDMFSGTSLLAKLTGQAPLPTESQTKSSKRTRDAHEEEQQQVTPKRARHAEGEDEIGRGSFDDDQAMLLMEEDPSLGMEIGRDAPSALTDYPSSAMMPWNVNISASLPSHPGRASSRLASRSPLIGRGSNIPGPLDHFSLLEDDHNHHQITYGRSDDPPIINNNDDENDDDDAILRRHAHPLLNSSSSHPDLSFEIFGPSANVDTQTAASSQWVREALDREALNFLEYVRHSIITTADDVQSVSFEQLFEPRRNSRIVAAQAFYHVLSLATKGRVWVTQSEEGEGEEGGVWGEIRMGILG</sequence>
<dbReference type="CDD" id="cd21789">
    <property type="entry name" value="Rad21_Rec8_M_SpRec8p-like"/>
    <property type="match status" value="1"/>
</dbReference>
<feature type="compositionally biased region" description="Low complexity" evidence="4">
    <location>
        <begin position="534"/>
        <end position="543"/>
    </location>
</feature>
<evidence type="ECO:0000259" key="6">
    <source>
        <dbReference type="Pfam" id="PF04825"/>
    </source>
</evidence>
<dbReference type="InterPro" id="IPR036390">
    <property type="entry name" value="WH_DNA-bd_sf"/>
</dbReference>
<dbReference type="GO" id="GO:0003682">
    <property type="term" value="F:chromatin binding"/>
    <property type="evidence" value="ECO:0007669"/>
    <property type="project" value="TreeGrafter"/>
</dbReference>
<dbReference type="SUPFAM" id="SSF46785">
    <property type="entry name" value="Winged helix' DNA-binding domain"/>
    <property type="match status" value="1"/>
</dbReference>
<dbReference type="PANTHER" id="PTHR12585">
    <property type="entry name" value="SCC1 / RAD21 FAMILY MEMBER"/>
    <property type="match status" value="1"/>
</dbReference>
<evidence type="ECO:0000256" key="3">
    <source>
        <dbReference type="ARBA" id="ARBA00023242"/>
    </source>
</evidence>
<dbReference type="STRING" id="857342.A0A2T3B5E9"/>
<dbReference type="InParanoid" id="A0A2T3B5E9"/>
<dbReference type="InterPro" id="IPR006910">
    <property type="entry name" value="Rad21_Rec8_N"/>
</dbReference>
<protein>
    <recommendedName>
        <fullName evidence="9">Rad21/Rec8-like protein N-terminal domain-containing protein</fullName>
    </recommendedName>
</protein>
<feature type="domain" description="Rad21/Rec8-like protein N-terminal" evidence="6">
    <location>
        <begin position="1"/>
        <end position="107"/>
    </location>
</feature>
<dbReference type="AlphaFoldDB" id="A0A2T3B5E9"/>
<feature type="region of interest" description="Disordered" evidence="4">
    <location>
        <begin position="530"/>
        <end position="550"/>
    </location>
</feature>
<dbReference type="EMBL" id="KZ679009">
    <property type="protein sequence ID" value="PSS21966.1"/>
    <property type="molecule type" value="Genomic_DNA"/>
</dbReference>
<dbReference type="RefSeq" id="XP_024722121.1">
    <property type="nucleotide sequence ID" value="XM_024867429.1"/>
</dbReference>
<feature type="compositionally biased region" description="Basic and acidic residues" evidence="4">
    <location>
        <begin position="470"/>
        <end position="482"/>
    </location>
</feature>
<evidence type="ECO:0000313" key="7">
    <source>
        <dbReference type="EMBL" id="PSS21966.1"/>
    </source>
</evidence>
<comment type="subcellular location">
    <subcellularLocation>
        <location evidence="1">Nucleus</location>
    </subcellularLocation>
</comment>
<evidence type="ECO:0000256" key="4">
    <source>
        <dbReference type="SAM" id="MobiDB-lite"/>
    </source>
</evidence>
<keyword evidence="8" id="KW-1185">Reference proteome</keyword>
<proteinExistence type="inferred from homology"/>
<dbReference type="GO" id="GO:0005634">
    <property type="term" value="C:nucleus"/>
    <property type="evidence" value="ECO:0007669"/>
    <property type="project" value="UniProtKB-SubCell"/>
</dbReference>
<dbReference type="GO" id="GO:0007064">
    <property type="term" value="P:mitotic sister chromatid cohesion"/>
    <property type="evidence" value="ECO:0007669"/>
    <property type="project" value="TreeGrafter"/>
</dbReference>
<comment type="similarity">
    <text evidence="2">Belongs to the rad21 family.</text>
</comment>
<evidence type="ECO:0000256" key="2">
    <source>
        <dbReference type="ARBA" id="ARBA00009870"/>
    </source>
</evidence>
<dbReference type="InterPro" id="IPR006909">
    <property type="entry name" value="Rad21/Rec8_C_eu"/>
</dbReference>
<evidence type="ECO:0008006" key="9">
    <source>
        <dbReference type="Google" id="ProtNLM"/>
    </source>
</evidence>
<evidence type="ECO:0000259" key="5">
    <source>
        <dbReference type="Pfam" id="PF04824"/>
    </source>
</evidence>
<feature type="domain" description="Rad21/Rec8-like protein C-terminal eukaryotic" evidence="5">
    <location>
        <begin position="662"/>
        <end position="702"/>
    </location>
</feature>
<dbReference type="Pfam" id="PF04824">
    <property type="entry name" value="Rad21_Rec8"/>
    <property type="match status" value="1"/>
</dbReference>
<dbReference type="OrthoDB" id="5427633at2759"/>
<keyword evidence="3" id="KW-0539">Nucleus</keyword>
<organism evidence="7 8">
    <name type="scientific">Amorphotheca resinae ATCC 22711</name>
    <dbReference type="NCBI Taxonomy" id="857342"/>
    <lineage>
        <taxon>Eukaryota</taxon>
        <taxon>Fungi</taxon>
        <taxon>Dikarya</taxon>
        <taxon>Ascomycota</taxon>
        <taxon>Pezizomycotina</taxon>
        <taxon>Leotiomycetes</taxon>
        <taxon>Helotiales</taxon>
        <taxon>Amorphothecaceae</taxon>
        <taxon>Amorphotheca</taxon>
    </lineage>
</organism>
<name>A0A2T3B5E9_AMORE</name>
<gene>
    <name evidence="7" type="ORF">M430DRAFT_40770</name>
</gene>
<reference evidence="7 8" key="1">
    <citation type="journal article" date="2018" name="New Phytol.">
        <title>Comparative genomics and transcriptomics depict ericoid mycorrhizal fungi as versatile saprotrophs and plant mutualists.</title>
        <authorList>
            <person name="Martino E."/>
            <person name="Morin E."/>
            <person name="Grelet G.A."/>
            <person name="Kuo A."/>
            <person name="Kohler A."/>
            <person name="Daghino S."/>
            <person name="Barry K.W."/>
            <person name="Cichocki N."/>
            <person name="Clum A."/>
            <person name="Dockter R.B."/>
            <person name="Hainaut M."/>
            <person name="Kuo R.C."/>
            <person name="LaButti K."/>
            <person name="Lindahl B.D."/>
            <person name="Lindquist E.A."/>
            <person name="Lipzen A."/>
            <person name="Khouja H.R."/>
            <person name="Magnuson J."/>
            <person name="Murat C."/>
            <person name="Ohm R.A."/>
            <person name="Singer S.W."/>
            <person name="Spatafora J.W."/>
            <person name="Wang M."/>
            <person name="Veneault-Fourrey C."/>
            <person name="Henrissat B."/>
            <person name="Grigoriev I.V."/>
            <person name="Martin F.M."/>
            <person name="Perotto S."/>
        </authorList>
    </citation>
    <scope>NUCLEOTIDE SEQUENCE [LARGE SCALE GENOMIC DNA]</scope>
    <source>
        <strain evidence="7 8">ATCC 22711</strain>
    </source>
</reference>
<dbReference type="PANTHER" id="PTHR12585:SF70">
    <property type="entry name" value="RAD21_REC8 N TERMINAL DOMAIN PROTEIN (AFU_ORTHOLOGUE AFUA_6G02900)"/>
    <property type="match status" value="1"/>
</dbReference>
<dbReference type="GO" id="GO:0030892">
    <property type="term" value="C:mitotic cohesin complex"/>
    <property type="evidence" value="ECO:0007669"/>
    <property type="project" value="TreeGrafter"/>
</dbReference>
<accession>A0A2T3B5E9</accession>
<dbReference type="GeneID" id="36575510"/>
<evidence type="ECO:0000256" key="1">
    <source>
        <dbReference type="ARBA" id="ARBA00004123"/>
    </source>
</evidence>
<feature type="region of interest" description="Disordered" evidence="4">
    <location>
        <begin position="435"/>
        <end position="486"/>
    </location>
</feature>
<evidence type="ECO:0000313" key="8">
    <source>
        <dbReference type="Proteomes" id="UP000241818"/>
    </source>
</evidence>
<dbReference type="Proteomes" id="UP000241818">
    <property type="component" value="Unassembled WGS sequence"/>
</dbReference>
<dbReference type="Pfam" id="PF04825">
    <property type="entry name" value="Rad21_Rec8_N"/>
    <property type="match status" value="1"/>
</dbReference>